<evidence type="ECO:0000313" key="2">
    <source>
        <dbReference type="WBParaSite" id="jg17338"/>
    </source>
</evidence>
<dbReference type="AlphaFoldDB" id="A0A915D8V8"/>
<proteinExistence type="predicted"/>
<name>A0A915D8V8_9BILA</name>
<sequence>MDTDIDHKYKTAEHPLVIGKTFGELTDEYPDHTIVEVVSACKQYAMADRYWLDPEDSRSVGSRDHQQQQQQQPTLLHYNQIRGDKFGNLYTMHTPRPTAQ</sequence>
<organism evidence="1 2">
    <name type="scientific">Ditylenchus dipsaci</name>
    <dbReference type="NCBI Taxonomy" id="166011"/>
    <lineage>
        <taxon>Eukaryota</taxon>
        <taxon>Metazoa</taxon>
        <taxon>Ecdysozoa</taxon>
        <taxon>Nematoda</taxon>
        <taxon>Chromadorea</taxon>
        <taxon>Rhabditida</taxon>
        <taxon>Tylenchina</taxon>
        <taxon>Tylenchomorpha</taxon>
        <taxon>Sphaerularioidea</taxon>
        <taxon>Anguinidae</taxon>
        <taxon>Anguininae</taxon>
        <taxon>Ditylenchus</taxon>
    </lineage>
</organism>
<evidence type="ECO:0000313" key="1">
    <source>
        <dbReference type="Proteomes" id="UP000887574"/>
    </source>
</evidence>
<reference evidence="2" key="1">
    <citation type="submission" date="2022-11" db="UniProtKB">
        <authorList>
            <consortium name="WormBaseParasite"/>
        </authorList>
    </citation>
    <scope>IDENTIFICATION</scope>
</reference>
<protein>
    <submittedName>
        <fullName evidence="2">Uncharacterized protein</fullName>
    </submittedName>
</protein>
<keyword evidence="1" id="KW-1185">Reference proteome</keyword>
<dbReference type="Proteomes" id="UP000887574">
    <property type="component" value="Unplaced"/>
</dbReference>
<dbReference type="WBParaSite" id="jg17338">
    <property type="protein sequence ID" value="jg17338"/>
    <property type="gene ID" value="jg17338"/>
</dbReference>
<accession>A0A915D8V8</accession>